<name>A0A1T4W4I5_9BACT</name>
<keyword evidence="2" id="KW-1185">Reference proteome</keyword>
<dbReference type="AlphaFoldDB" id="A0A1T4W4I5"/>
<sequence>MSKQFDLSVMDGMDRREVREYVSSLLWQLRLCDGFWFLNVEKRHGRAEAEAVNGLVWDKMGDLAARDVLERFGPFADTPCGFWKAYEYLPWIPTVECAVEHDAPDAEGVIRGITVTVRRCPAQAGREKHGLEPYECREMHETEFRRFAARVSPSVQVECVQAPPDPTPPEYDCRWRFVLPVGAGGDR</sequence>
<protein>
    <submittedName>
        <fullName evidence="1">Uncharacterized protein</fullName>
    </submittedName>
</protein>
<reference evidence="1 2" key="1">
    <citation type="submission" date="2017-02" db="EMBL/GenBank/DDBJ databases">
        <authorList>
            <person name="Peterson S.W."/>
        </authorList>
    </citation>
    <scope>NUCLEOTIDE SEQUENCE [LARGE SCALE GENOMIC DNA]</scope>
    <source>
        <strain evidence="1 2">DSM 16080</strain>
    </source>
</reference>
<accession>A0A1T4W4I5</accession>
<dbReference type="Pfam" id="PF19620">
    <property type="entry name" value="DUF6125"/>
    <property type="match status" value="1"/>
</dbReference>
<organism evidence="1 2">
    <name type="scientific">Paucidesulfovibrio gracilis DSM 16080</name>
    <dbReference type="NCBI Taxonomy" id="1121449"/>
    <lineage>
        <taxon>Bacteria</taxon>
        <taxon>Pseudomonadati</taxon>
        <taxon>Thermodesulfobacteriota</taxon>
        <taxon>Desulfovibrionia</taxon>
        <taxon>Desulfovibrionales</taxon>
        <taxon>Desulfovibrionaceae</taxon>
        <taxon>Paucidesulfovibrio</taxon>
    </lineage>
</organism>
<proteinExistence type="predicted"/>
<evidence type="ECO:0000313" key="2">
    <source>
        <dbReference type="Proteomes" id="UP000190027"/>
    </source>
</evidence>
<evidence type="ECO:0000313" key="1">
    <source>
        <dbReference type="EMBL" id="SKA72166.1"/>
    </source>
</evidence>
<dbReference type="Proteomes" id="UP000190027">
    <property type="component" value="Unassembled WGS sequence"/>
</dbReference>
<dbReference type="STRING" id="1121449.SAMN02745704_00304"/>
<dbReference type="EMBL" id="FUYC01000001">
    <property type="protein sequence ID" value="SKA72166.1"/>
    <property type="molecule type" value="Genomic_DNA"/>
</dbReference>
<dbReference type="RefSeq" id="WP_078715879.1">
    <property type="nucleotide sequence ID" value="NZ_FUYC01000001.1"/>
</dbReference>
<dbReference type="OrthoDB" id="9793253at2"/>
<gene>
    <name evidence="1" type="ORF">SAMN02745704_00304</name>
</gene>